<dbReference type="GO" id="GO:0016757">
    <property type="term" value="F:glycosyltransferase activity"/>
    <property type="evidence" value="ECO:0007669"/>
    <property type="project" value="UniProtKB-KW"/>
</dbReference>
<name>A0A921KRF5_9MICO</name>
<dbReference type="Pfam" id="PF13439">
    <property type="entry name" value="Glyco_transf_4"/>
    <property type="match status" value="1"/>
</dbReference>
<dbReference type="InterPro" id="IPR028098">
    <property type="entry name" value="Glyco_trans_4-like_N"/>
</dbReference>
<keyword evidence="2" id="KW-0808">Transferase</keyword>
<feature type="domain" description="Glycosyl transferase family 1" evidence="3">
    <location>
        <begin position="200"/>
        <end position="351"/>
    </location>
</feature>
<dbReference type="AlphaFoldDB" id="A0A921KRF5"/>
<dbReference type="SUPFAM" id="SSF53756">
    <property type="entry name" value="UDP-Glycosyltransferase/glycogen phosphorylase"/>
    <property type="match status" value="1"/>
</dbReference>
<evidence type="ECO:0000259" key="4">
    <source>
        <dbReference type="Pfam" id="PF13439"/>
    </source>
</evidence>
<evidence type="ECO:0000259" key="3">
    <source>
        <dbReference type="Pfam" id="PF00534"/>
    </source>
</evidence>
<dbReference type="EMBL" id="DYWO01000377">
    <property type="protein sequence ID" value="HJF50588.1"/>
    <property type="molecule type" value="Genomic_DNA"/>
</dbReference>
<reference evidence="5" key="1">
    <citation type="journal article" date="2021" name="PeerJ">
        <title>Extensive microbial diversity within the chicken gut microbiome revealed by metagenomics and culture.</title>
        <authorList>
            <person name="Gilroy R."/>
            <person name="Ravi A."/>
            <person name="Getino M."/>
            <person name="Pursley I."/>
            <person name="Horton D.L."/>
            <person name="Alikhan N.F."/>
            <person name="Baker D."/>
            <person name="Gharbi K."/>
            <person name="Hall N."/>
            <person name="Watson M."/>
            <person name="Adriaenssens E.M."/>
            <person name="Foster-Nyarko E."/>
            <person name="Jarju S."/>
            <person name="Secka A."/>
            <person name="Antonio M."/>
            <person name="Oren A."/>
            <person name="Chaudhuri R.R."/>
            <person name="La Ragione R."/>
            <person name="Hildebrand F."/>
            <person name="Pallen M.J."/>
        </authorList>
    </citation>
    <scope>NUCLEOTIDE SEQUENCE</scope>
    <source>
        <strain evidence="5">1647</strain>
    </source>
</reference>
<reference evidence="5" key="2">
    <citation type="submission" date="2021-09" db="EMBL/GenBank/DDBJ databases">
        <authorList>
            <person name="Gilroy R."/>
        </authorList>
    </citation>
    <scope>NUCLEOTIDE SEQUENCE</scope>
    <source>
        <strain evidence="5">1647</strain>
    </source>
</reference>
<feature type="domain" description="Glycosyltransferase subfamily 4-like N-terminal" evidence="4">
    <location>
        <begin position="13"/>
        <end position="189"/>
    </location>
</feature>
<dbReference type="InterPro" id="IPR001296">
    <property type="entry name" value="Glyco_trans_1"/>
</dbReference>
<proteinExistence type="predicted"/>
<dbReference type="Proteomes" id="UP000775129">
    <property type="component" value="Unassembled WGS sequence"/>
</dbReference>
<gene>
    <name evidence="5" type="ORF">K8W24_12500</name>
</gene>
<evidence type="ECO:0000256" key="1">
    <source>
        <dbReference type="ARBA" id="ARBA00022676"/>
    </source>
</evidence>
<dbReference type="PANTHER" id="PTHR12526">
    <property type="entry name" value="GLYCOSYLTRANSFERASE"/>
    <property type="match status" value="1"/>
</dbReference>
<organism evidence="5 6">
    <name type="scientific">Brachybacterium paraconglomeratum</name>
    <dbReference type="NCBI Taxonomy" id="173362"/>
    <lineage>
        <taxon>Bacteria</taxon>
        <taxon>Bacillati</taxon>
        <taxon>Actinomycetota</taxon>
        <taxon>Actinomycetes</taxon>
        <taxon>Micrococcales</taxon>
        <taxon>Dermabacteraceae</taxon>
        <taxon>Brachybacterium</taxon>
    </lineage>
</organism>
<keyword evidence="1" id="KW-0328">Glycosyltransferase</keyword>
<evidence type="ECO:0000256" key="2">
    <source>
        <dbReference type="ARBA" id="ARBA00022679"/>
    </source>
</evidence>
<sequence length="574" mass="62447">MKIAIIGHNLWGVGGTVRTIYNLAHGLAPSHDVELVSVYRRTDTAAFNAPRSVKVTSLVDGRPHSKDRKSEEYYRSSMDVPASEELYSQYSELTDSRLRSYLTSTRADVIVGTRTSINLMLAEHGPESAVRVGQEHSGHQTIDPTTRAHMRSSYGALDAVVTVTEADAALVRAGLDLPSTPVVAIPNSIPAPGISTSTLDSGLIVAAGRIEPAKRFELLIHAFARLAPEHPEWNARLYGSGSAVGGLRDLIHSYGLDGRIRLMGSVQNMGDEWTKAAIAVSTSDAESFGMTLVEAMRAGVPLISTDCPTGPREIITSGEDGILIPTGEVEPLVKTLHEMMSSKERRMELSAGGLRRGEDFDISAIADRHAQLFSRLLKSRGFRRIDLSRAWSTLPVPGRRPGAISITATAAPGASLTFTVRSSSPRALKNAHLVLRSNHSADQVLELPLAASSSQHVDVDSKTFTNDAEWTVELRGPHSQDSDLDWHADGRSIIRTAAAQGRLRHVVPFINGDKLKLRSWKRNHHTEVDTIDVMEDGIRIHATTSFDRTPTDELVLTRRSDGRTLKLSAGRSVD</sequence>
<evidence type="ECO:0000313" key="5">
    <source>
        <dbReference type="EMBL" id="HJF50588.1"/>
    </source>
</evidence>
<protein>
    <submittedName>
        <fullName evidence="5">Glycosyltransferase family 4 protein</fullName>
    </submittedName>
</protein>
<evidence type="ECO:0000313" key="6">
    <source>
        <dbReference type="Proteomes" id="UP000775129"/>
    </source>
</evidence>
<dbReference type="Pfam" id="PF00534">
    <property type="entry name" value="Glycos_transf_1"/>
    <property type="match status" value="1"/>
</dbReference>
<accession>A0A921KRF5</accession>
<comment type="caution">
    <text evidence="5">The sequence shown here is derived from an EMBL/GenBank/DDBJ whole genome shotgun (WGS) entry which is preliminary data.</text>
</comment>
<dbReference type="CDD" id="cd03820">
    <property type="entry name" value="GT4_AmsD-like"/>
    <property type="match status" value="1"/>
</dbReference>
<dbReference type="Gene3D" id="3.40.50.2000">
    <property type="entry name" value="Glycogen Phosphorylase B"/>
    <property type="match status" value="2"/>
</dbReference>
<dbReference type="PANTHER" id="PTHR12526:SF627">
    <property type="entry name" value="D-RHAMNOSYLTRANSFERASE WBPZ"/>
    <property type="match status" value="1"/>
</dbReference>